<evidence type="ECO:0000256" key="1">
    <source>
        <dbReference type="SAM" id="Phobius"/>
    </source>
</evidence>
<feature type="transmembrane region" description="Helical" evidence="1">
    <location>
        <begin position="41"/>
        <end position="62"/>
    </location>
</feature>
<feature type="transmembrane region" description="Helical" evidence="1">
    <location>
        <begin position="164"/>
        <end position="183"/>
    </location>
</feature>
<dbReference type="AlphaFoldDB" id="A0A8T0K3S9"/>
<keyword evidence="1" id="KW-1133">Transmembrane helix</keyword>
<accession>A0A8T0K3S9</accession>
<evidence type="ECO:0000313" key="2">
    <source>
        <dbReference type="EMBL" id="KAG2391686.1"/>
    </source>
</evidence>
<sequence>MHYLLVRRTVEDERPKRVEATGLNERSEDERPELVERASSFFLLPCVSSFFFFPYASSFFFFSYASSFFLFPCDLHQHWTDLHHQTRSPRVLHFARAKKSPLRGLVSLAGYSLRPPSCRHSSSTTDISIVSGASVVSGEVGLGIPIHLHRLHRVLLKLKGGGTVSFLLLIGLLVLVFTLYCFVSVQIRSQVSASLTRYSKFAFGPLRLLANNWNILDKNEGDWKSHATAIAQSIDLIKRCLQVNMERVVEVGEETRG</sequence>
<proteinExistence type="predicted"/>
<dbReference type="Proteomes" id="UP000743370">
    <property type="component" value="Unassembled WGS sequence"/>
</dbReference>
<name>A0A8T0K3S9_PHAAN</name>
<protein>
    <submittedName>
        <fullName evidence="2">Peptide chain release factor</fullName>
    </submittedName>
</protein>
<evidence type="ECO:0000313" key="3">
    <source>
        <dbReference type="Proteomes" id="UP000743370"/>
    </source>
</evidence>
<gene>
    <name evidence="2" type="ORF">HKW66_Vig0125530</name>
</gene>
<dbReference type="EMBL" id="JABFOF010000007">
    <property type="protein sequence ID" value="KAG2391686.1"/>
    <property type="molecule type" value="Genomic_DNA"/>
</dbReference>
<organism evidence="2 3">
    <name type="scientific">Phaseolus angularis</name>
    <name type="common">Azuki bean</name>
    <name type="synonym">Vigna angularis</name>
    <dbReference type="NCBI Taxonomy" id="3914"/>
    <lineage>
        <taxon>Eukaryota</taxon>
        <taxon>Viridiplantae</taxon>
        <taxon>Streptophyta</taxon>
        <taxon>Embryophyta</taxon>
        <taxon>Tracheophyta</taxon>
        <taxon>Spermatophyta</taxon>
        <taxon>Magnoliopsida</taxon>
        <taxon>eudicotyledons</taxon>
        <taxon>Gunneridae</taxon>
        <taxon>Pentapetalae</taxon>
        <taxon>rosids</taxon>
        <taxon>fabids</taxon>
        <taxon>Fabales</taxon>
        <taxon>Fabaceae</taxon>
        <taxon>Papilionoideae</taxon>
        <taxon>50 kb inversion clade</taxon>
        <taxon>NPAAA clade</taxon>
        <taxon>indigoferoid/millettioid clade</taxon>
        <taxon>Phaseoleae</taxon>
        <taxon>Vigna</taxon>
    </lineage>
</organism>
<reference evidence="2 3" key="1">
    <citation type="submission" date="2020-05" db="EMBL/GenBank/DDBJ databases">
        <title>Vigna angularis (adzuki bean) Var. LongXiaoDou No. 4 denovo assembly.</title>
        <authorList>
            <person name="Xiang H."/>
        </authorList>
    </citation>
    <scope>NUCLEOTIDE SEQUENCE [LARGE SCALE GENOMIC DNA]</scope>
    <source>
        <tissue evidence="2">Leaf</tissue>
    </source>
</reference>
<comment type="caution">
    <text evidence="2">The sequence shown here is derived from an EMBL/GenBank/DDBJ whole genome shotgun (WGS) entry which is preliminary data.</text>
</comment>
<keyword evidence="1" id="KW-0812">Transmembrane</keyword>
<keyword evidence="1" id="KW-0472">Membrane</keyword>